<evidence type="ECO:0000313" key="1">
    <source>
        <dbReference type="EMBL" id="VBA40270.1"/>
    </source>
</evidence>
<name>A0A498Q8Z7_9MYCO</name>
<evidence type="ECO:0000313" key="2">
    <source>
        <dbReference type="Proteomes" id="UP000273307"/>
    </source>
</evidence>
<gene>
    <name evidence="1" type="ORF">LAUMK136_03429</name>
</gene>
<sequence length="58" mass="6425">MHAIDNQWCRRRTRLVLRPPAGAAIHRRPTGAIRAARPAGHGAQILMCPPVPALRVRL</sequence>
<keyword evidence="2" id="KW-1185">Reference proteome</keyword>
<protein>
    <submittedName>
        <fullName evidence="1">Uncharacterized protein</fullName>
    </submittedName>
</protein>
<organism evidence="1 2">
    <name type="scientific">Mycobacterium attenuatum</name>
    <dbReference type="NCBI Taxonomy" id="2341086"/>
    <lineage>
        <taxon>Bacteria</taxon>
        <taxon>Bacillati</taxon>
        <taxon>Actinomycetota</taxon>
        <taxon>Actinomycetes</taxon>
        <taxon>Mycobacteriales</taxon>
        <taxon>Mycobacteriaceae</taxon>
        <taxon>Mycobacterium</taxon>
    </lineage>
</organism>
<dbReference type="EMBL" id="UPHP01000090">
    <property type="protein sequence ID" value="VBA40270.1"/>
    <property type="molecule type" value="Genomic_DNA"/>
</dbReference>
<dbReference type="AlphaFoldDB" id="A0A498Q8Z7"/>
<proteinExistence type="predicted"/>
<accession>A0A498Q8Z7</accession>
<dbReference type="Proteomes" id="UP000273307">
    <property type="component" value="Unassembled WGS sequence"/>
</dbReference>
<reference evidence="1 2" key="1">
    <citation type="submission" date="2018-09" db="EMBL/GenBank/DDBJ databases">
        <authorList>
            <person name="Tagini F."/>
        </authorList>
    </citation>
    <scope>NUCLEOTIDE SEQUENCE [LARGE SCALE GENOMIC DNA]</scope>
    <source>
        <strain evidence="1 2">MK136</strain>
    </source>
</reference>